<gene>
    <name evidence="3" type="ORF">RM779_01305</name>
</gene>
<feature type="chain" id="PRO_5045096094" evidence="1">
    <location>
        <begin position="27"/>
        <end position="198"/>
    </location>
</feature>
<keyword evidence="1" id="KW-0732">Signal</keyword>
<reference evidence="4" key="1">
    <citation type="submission" date="2023-07" db="EMBL/GenBank/DDBJ databases">
        <title>30 novel species of actinomycetes from the DSMZ collection.</title>
        <authorList>
            <person name="Nouioui I."/>
        </authorList>
    </citation>
    <scope>NUCLEOTIDE SEQUENCE [LARGE SCALE GENOMIC DNA]</scope>
    <source>
        <strain evidence="4">DSM 41886</strain>
    </source>
</reference>
<dbReference type="RefSeq" id="WP_311614853.1">
    <property type="nucleotide sequence ID" value="NZ_JAVREV010000001.1"/>
</dbReference>
<dbReference type="InterPro" id="IPR054695">
    <property type="entry name" value="Pierisin-like_dom"/>
</dbReference>
<evidence type="ECO:0000256" key="1">
    <source>
        <dbReference type="SAM" id="SignalP"/>
    </source>
</evidence>
<dbReference type="SUPFAM" id="SSF56399">
    <property type="entry name" value="ADP-ribosylation"/>
    <property type="match status" value="1"/>
</dbReference>
<protein>
    <submittedName>
        <fullName evidence="3">ADP-ribosyltransferase</fullName>
    </submittedName>
</protein>
<comment type="caution">
    <text evidence="3">The sequence shown here is derived from an EMBL/GenBank/DDBJ whole genome shotgun (WGS) entry which is preliminary data.</text>
</comment>
<dbReference type="Pfam" id="PF22596">
    <property type="entry name" value="Scabin-like"/>
    <property type="match status" value="1"/>
</dbReference>
<feature type="signal peptide" evidence="1">
    <location>
        <begin position="1"/>
        <end position="26"/>
    </location>
</feature>
<name>A0ABU2S0G9_9ACTN</name>
<feature type="domain" description="Pierisin-like" evidence="2">
    <location>
        <begin position="70"/>
        <end position="190"/>
    </location>
</feature>
<dbReference type="EMBL" id="JAVREV010000001">
    <property type="protein sequence ID" value="MDT0441239.1"/>
    <property type="molecule type" value="Genomic_DNA"/>
</dbReference>
<dbReference type="NCBIfam" id="NF041482">
    <property type="entry name" value="ADPrt_Strmyces"/>
    <property type="match status" value="1"/>
</dbReference>
<dbReference type="Gene3D" id="3.90.210.10">
    <property type="entry name" value="Heat-Labile Enterotoxin, subunit A"/>
    <property type="match status" value="1"/>
</dbReference>
<keyword evidence="4" id="KW-1185">Reference proteome</keyword>
<evidence type="ECO:0000259" key="2">
    <source>
        <dbReference type="Pfam" id="PF22596"/>
    </source>
</evidence>
<proteinExistence type="predicted"/>
<evidence type="ECO:0000313" key="4">
    <source>
        <dbReference type="Proteomes" id="UP001183615"/>
    </source>
</evidence>
<organism evidence="3 4">
    <name type="scientific">Streptomyces johnsoniae</name>
    <dbReference type="NCBI Taxonomy" id="3075532"/>
    <lineage>
        <taxon>Bacteria</taxon>
        <taxon>Bacillati</taxon>
        <taxon>Actinomycetota</taxon>
        <taxon>Actinomycetes</taxon>
        <taxon>Kitasatosporales</taxon>
        <taxon>Streptomycetaceae</taxon>
        <taxon>Streptomyces</taxon>
    </lineage>
</organism>
<evidence type="ECO:0000313" key="3">
    <source>
        <dbReference type="EMBL" id="MDT0441239.1"/>
    </source>
</evidence>
<dbReference type="InterPro" id="IPR048221">
    <property type="entry name" value="ScARP-like"/>
</dbReference>
<sequence>MLIKRIARRAAAVALPLTLLFTSAPGATGTAAAAVACPSVQDPLYAAATRDVDVDRISPAPAHRTDCRQLYRAENRGPAVIFEEGFRPKDVNGQYDLEAYVLKNQPSPFVSTTYDHDLYKEWGRAKYNYYVDAPGGIDVNATIGDQHRWADQVEVAFPGGIDRSFIVGACPVDRTTDTEIMAECVDNPHYEPWRAAAG</sequence>
<dbReference type="Proteomes" id="UP001183615">
    <property type="component" value="Unassembled WGS sequence"/>
</dbReference>
<accession>A0ABU2S0G9</accession>